<gene>
    <name evidence="8" type="primary">LOC110686417</name>
</gene>
<evidence type="ECO:0000256" key="2">
    <source>
        <dbReference type="ARBA" id="ARBA00023015"/>
    </source>
</evidence>
<dbReference type="EnsemblPlants" id="AUR62033880-RA">
    <property type="protein sequence ID" value="AUR62033880-RA:cds"/>
    <property type="gene ID" value="AUR62033880"/>
</dbReference>
<dbReference type="Gene3D" id="2.40.330.10">
    <property type="entry name" value="DNA-binding pseudobarrel domain"/>
    <property type="match status" value="3"/>
</dbReference>
<sequence>MFCLQKVPSKFVEYLADRTSGPLSLIGPSGNVWYVDLLELNGHLYFRDGWPTFVKDHSIQCGDTLVFRYNGSSNFNVQIFDESSCEKDEAFYADCSQGASKCYENLEKKRERDMEASMLSLVAEKKMRVRWVPVGNGEKNFKTCTKEGQKSNKTANGRDNRTKDLATASDTTVVLAIPSLNGPDGRASQVKFHVKKISPKVMSSKVKKVSKKDQMTDFQKIPSISKFIQSRAANYFTSNLPYFVRVMCYSNISGNGTMKIPTYFSKDHLPKCRVKVTLMNLNGDCWMVNSIPAVRRQATLHSFCGGWPAFVRDNSIKIEDVCMFELVSNFEMRVRVLRPGLEGLECQIGNSSAVDGVGLGGRHLEAAENVAHRTGAHPLQELDQTYEPCTPQYKMDKIKTDAMPYMQQEAASINTVDDFIAVHVPACASGSSIGTNCDSTADKHLVCYTGKTMSYQANENSLVDLQATHSMNMQPAVGEVSDALSFTSPFPSFMKVMMNSNVGGSFTLNVPSKFAAAHLPSYKAELVLRNLKGDSWNVVSAHYGNSTKFCGGWMSFARMNDVKVGDICVFELLDERLLQVRVFEGSHKRPDCVYDKAVVDDSTASIESTEYGLLPETFID</sequence>
<reference evidence="8" key="2">
    <citation type="submission" date="2021-03" db="UniProtKB">
        <authorList>
            <consortium name="EnsemblPlants"/>
        </authorList>
    </citation>
    <scope>IDENTIFICATION</scope>
</reference>
<keyword evidence="9" id="KW-1185">Reference proteome</keyword>
<evidence type="ECO:0000259" key="7">
    <source>
        <dbReference type="PROSITE" id="PS50863"/>
    </source>
</evidence>
<keyword evidence="4" id="KW-0804">Transcription</keyword>
<dbReference type="SUPFAM" id="SSF101936">
    <property type="entry name" value="DNA-binding pseudobarrel domain"/>
    <property type="match status" value="3"/>
</dbReference>
<evidence type="ECO:0000256" key="4">
    <source>
        <dbReference type="ARBA" id="ARBA00023163"/>
    </source>
</evidence>
<evidence type="ECO:0000313" key="8">
    <source>
        <dbReference type="EnsemblPlants" id="AUR62033880-RA:cds"/>
    </source>
</evidence>
<feature type="region of interest" description="Disordered" evidence="6">
    <location>
        <begin position="143"/>
        <end position="164"/>
    </location>
</feature>
<dbReference type="CDD" id="cd10017">
    <property type="entry name" value="B3_DNA"/>
    <property type="match status" value="3"/>
</dbReference>
<proteinExistence type="predicted"/>
<feature type="domain" description="TF-B3" evidence="7">
    <location>
        <begin position="493"/>
        <end position="586"/>
    </location>
</feature>
<reference evidence="8" key="1">
    <citation type="journal article" date="2017" name="Nature">
        <title>The genome of Chenopodium quinoa.</title>
        <authorList>
            <person name="Jarvis D.E."/>
            <person name="Ho Y.S."/>
            <person name="Lightfoot D.J."/>
            <person name="Schmoeckel S.M."/>
            <person name="Li B."/>
            <person name="Borm T.J.A."/>
            <person name="Ohyanagi H."/>
            <person name="Mineta K."/>
            <person name="Michell C.T."/>
            <person name="Saber N."/>
            <person name="Kharbatia N.M."/>
            <person name="Rupper R.R."/>
            <person name="Sharp A.R."/>
            <person name="Dally N."/>
            <person name="Boughton B.A."/>
            <person name="Woo Y.H."/>
            <person name="Gao G."/>
            <person name="Schijlen E.G.W.M."/>
            <person name="Guo X."/>
            <person name="Momin A.A."/>
            <person name="Negrao S."/>
            <person name="Al-Babili S."/>
            <person name="Gehring C."/>
            <person name="Roessner U."/>
            <person name="Jung C."/>
            <person name="Murphy K."/>
            <person name="Arold S.T."/>
            <person name="Gojobori T."/>
            <person name="van der Linden C.G."/>
            <person name="van Loo E.N."/>
            <person name="Jellen E.N."/>
            <person name="Maughan P.J."/>
            <person name="Tester M."/>
        </authorList>
    </citation>
    <scope>NUCLEOTIDE SEQUENCE [LARGE SCALE GENOMIC DNA]</scope>
    <source>
        <strain evidence="8">cv. PI 614886</strain>
    </source>
</reference>
<evidence type="ECO:0000256" key="3">
    <source>
        <dbReference type="ARBA" id="ARBA00023125"/>
    </source>
</evidence>
<feature type="domain" description="TF-B3" evidence="7">
    <location>
        <begin position="243"/>
        <end position="340"/>
    </location>
</feature>
<evidence type="ECO:0000256" key="5">
    <source>
        <dbReference type="ARBA" id="ARBA00023242"/>
    </source>
</evidence>
<organism evidence="8 9">
    <name type="scientific">Chenopodium quinoa</name>
    <name type="common">Quinoa</name>
    <dbReference type="NCBI Taxonomy" id="63459"/>
    <lineage>
        <taxon>Eukaryota</taxon>
        <taxon>Viridiplantae</taxon>
        <taxon>Streptophyta</taxon>
        <taxon>Embryophyta</taxon>
        <taxon>Tracheophyta</taxon>
        <taxon>Spermatophyta</taxon>
        <taxon>Magnoliopsida</taxon>
        <taxon>eudicotyledons</taxon>
        <taxon>Gunneridae</taxon>
        <taxon>Pentapetalae</taxon>
        <taxon>Caryophyllales</taxon>
        <taxon>Chenopodiaceae</taxon>
        <taxon>Chenopodioideae</taxon>
        <taxon>Atripliceae</taxon>
        <taxon>Chenopodium</taxon>
    </lineage>
</organism>
<dbReference type="Gramene" id="AUR62033880-RA">
    <property type="protein sequence ID" value="AUR62033880-RA:cds"/>
    <property type="gene ID" value="AUR62033880"/>
</dbReference>
<feature type="domain" description="TF-B3" evidence="7">
    <location>
        <begin position="1"/>
        <end position="83"/>
    </location>
</feature>
<comment type="subcellular location">
    <subcellularLocation>
        <location evidence="1">Nucleus</location>
    </subcellularLocation>
</comment>
<accession>A0A803MRH9</accession>
<dbReference type="InterPro" id="IPR044837">
    <property type="entry name" value="REM16-like"/>
</dbReference>
<dbReference type="PANTHER" id="PTHR31391:SF106">
    <property type="entry name" value="B3 DOMAIN-CONTAINING PROTEIN OS01G0723500"/>
    <property type="match status" value="1"/>
</dbReference>
<evidence type="ECO:0000256" key="1">
    <source>
        <dbReference type="ARBA" id="ARBA00004123"/>
    </source>
</evidence>
<keyword evidence="3" id="KW-0238">DNA-binding</keyword>
<keyword evidence="5" id="KW-0539">Nucleus</keyword>
<evidence type="ECO:0000256" key="6">
    <source>
        <dbReference type="SAM" id="MobiDB-lite"/>
    </source>
</evidence>
<dbReference type="AlphaFoldDB" id="A0A803MRH9"/>
<dbReference type="InterPro" id="IPR003340">
    <property type="entry name" value="B3_DNA-bd"/>
</dbReference>
<dbReference type="OMA" id="KACNEKP"/>
<dbReference type="PANTHER" id="PTHR31391">
    <property type="entry name" value="B3 DOMAIN-CONTAINING PROTEIN OS11G0197600-RELATED"/>
    <property type="match status" value="1"/>
</dbReference>
<dbReference type="PROSITE" id="PS50863">
    <property type="entry name" value="B3"/>
    <property type="match status" value="3"/>
</dbReference>
<keyword evidence="2" id="KW-0805">Transcription regulation</keyword>
<dbReference type="GO" id="GO:0005634">
    <property type="term" value="C:nucleus"/>
    <property type="evidence" value="ECO:0007669"/>
    <property type="project" value="UniProtKB-SubCell"/>
</dbReference>
<dbReference type="GO" id="GO:0003677">
    <property type="term" value="F:DNA binding"/>
    <property type="evidence" value="ECO:0007669"/>
    <property type="project" value="UniProtKB-KW"/>
</dbReference>
<dbReference type="SMART" id="SM01019">
    <property type="entry name" value="B3"/>
    <property type="match status" value="3"/>
</dbReference>
<dbReference type="Pfam" id="PF02362">
    <property type="entry name" value="B3"/>
    <property type="match status" value="3"/>
</dbReference>
<dbReference type="Proteomes" id="UP000596660">
    <property type="component" value="Unplaced"/>
</dbReference>
<protein>
    <recommendedName>
        <fullName evidence="7">TF-B3 domain-containing protein</fullName>
    </recommendedName>
</protein>
<name>A0A803MRH9_CHEQI</name>
<evidence type="ECO:0000313" key="9">
    <source>
        <dbReference type="Proteomes" id="UP000596660"/>
    </source>
</evidence>
<dbReference type="InterPro" id="IPR015300">
    <property type="entry name" value="DNA-bd_pseudobarrel_sf"/>
</dbReference>